<name>U7QC31_9CYAN</name>
<protein>
    <submittedName>
        <fullName evidence="1">Uncharacterized protein</fullName>
    </submittedName>
</protein>
<dbReference type="EMBL" id="AUZM01000089">
    <property type="protein sequence ID" value="ERT04580.1"/>
    <property type="molecule type" value="Genomic_DNA"/>
</dbReference>
<proteinExistence type="predicted"/>
<comment type="caution">
    <text evidence="1">The sequence shown here is derived from an EMBL/GenBank/DDBJ whole genome shotgun (WGS) entry which is preliminary data.</text>
</comment>
<evidence type="ECO:0000313" key="2">
    <source>
        <dbReference type="Proteomes" id="UP000017127"/>
    </source>
</evidence>
<accession>U7QC31</accession>
<gene>
    <name evidence="1" type="ORF">M595_5465</name>
</gene>
<reference evidence="1 2" key="1">
    <citation type="journal article" date="2013" name="Front. Microbiol.">
        <title>Comparative genomic analyses of the cyanobacterium, Lyngbya aestuarii BL J, a powerful hydrogen producer.</title>
        <authorList>
            <person name="Kothari A."/>
            <person name="Vaughn M."/>
            <person name="Garcia-Pichel F."/>
        </authorList>
    </citation>
    <scope>NUCLEOTIDE SEQUENCE [LARGE SCALE GENOMIC DNA]</scope>
    <source>
        <strain evidence="1 2">BL J</strain>
    </source>
</reference>
<organism evidence="1 2">
    <name type="scientific">Lyngbya aestuarii BL J</name>
    <dbReference type="NCBI Taxonomy" id="1348334"/>
    <lineage>
        <taxon>Bacteria</taxon>
        <taxon>Bacillati</taxon>
        <taxon>Cyanobacteriota</taxon>
        <taxon>Cyanophyceae</taxon>
        <taxon>Oscillatoriophycideae</taxon>
        <taxon>Oscillatoriales</taxon>
        <taxon>Microcoleaceae</taxon>
        <taxon>Lyngbya</taxon>
    </lineage>
</organism>
<keyword evidence="2" id="KW-1185">Reference proteome</keyword>
<dbReference type="Proteomes" id="UP000017127">
    <property type="component" value="Unassembled WGS sequence"/>
</dbReference>
<evidence type="ECO:0000313" key="1">
    <source>
        <dbReference type="EMBL" id="ERT04580.1"/>
    </source>
</evidence>
<sequence>MFRQGLNSEHSTISVMLIDQCYDFCAEQPVIDSICSVKHHLNLKVVY</sequence>
<dbReference type="AlphaFoldDB" id="U7QC31"/>